<protein>
    <submittedName>
        <fullName evidence="2">KAP P-loop domain protein</fullName>
    </submittedName>
</protein>
<dbReference type="Pfam" id="PF07693">
    <property type="entry name" value="KAP_NTPase"/>
    <property type="match status" value="1"/>
</dbReference>
<dbReference type="SUPFAM" id="SSF52540">
    <property type="entry name" value="P-loop containing nucleoside triphosphate hydrolases"/>
    <property type="match status" value="1"/>
</dbReference>
<dbReference type="eggNOG" id="COG4928">
    <property type="taxonomic scope" value="Bacteria"/>
</dbReference>
<proteinExistence type="predicted"/>
<dbReference type="PANTHER" id="PTHR22674">
    <property type="entry name" value="NTPASE, KAP FAMILY P-LOOP DOMAIN-CONTAINING 1"/>
    <property type="match status" value="1"/>
</dbReference>
<dbReference type="PANTHER" id="PTHR22674:SF6">
    <property type="entry name" value="NTPASE KAP FAMILY P-LOOP DOMAIN-CONTAINING PROTEIN 1"/>
    <property type="match status" value="1"/>
</dbReference>
<reference evidence="3" key="1">
    <citation type="journal article" date="2014" name="Genome Announc.">
        <title>Full-genome sequence of the plant growth-promoting bacterium Pseudomonas protegens CHA0.</title>
        <authorList>
            <person name="Jousset A."/>
            <person name="Schuldes J."/>
            <person name="Keel C."/>
            <person name="Maurhofer M."/>
            <person name="Daniel R."/>
            <person name="Scheu S."/>
            <person name="Thuermer A."/>
        </authorList>
    </citation>
    <scope>NUCLEOTIDE SEQUENCE [LARGE SCALE GENOMIC DNA]</scope>
    <source>
        <strain evidence="3">DSM 19095 / LMG 27888 / CFBP 6595 / CHA0</strain>
    </source>
</reference>
<dbReference type="InterPro" id="IPR027417">
    <property type="entry name" value="P-loop_NTPase"/>
</dbReference>
<feature type="domain" description="KAP NTPase" evidence="1">
    <location>
        <begin position="66"/>
        <end position="346"/>
    </location>
</feature>
<dbReference type="Gene3D" id="3.40.50.300">
    <property type="entry name" value="P-loop containing nucleotide triphosphate hydrolases"/>
    <property type="match status" value="1"/>
</dbReference>
<dbReference type="AlphaFoldDB" id="A0A2C9EK52"/>
<evidence type="ECO:0000259" key="1">
    <source>
        <dbReference type="Pfam" id="PF07693"/>
    </source>
</evidence>
<evidence type="ECO:0000313" key="2">
    <source>
        <dbReference type="EMBL" id="AGL84024.1"/>
    </source>
</evidence>
<evidence type="ECO:0000313" key="3">
    <source>
        <dbReference type="Proteomes" id="UP000013940"/>
    </source>
</evidence>
<sequence length="768" mass="86085">MSYRYIKERVVKWIRKLFGMGTQGSTASSDAPAEVLVGHDRKNDEDGDQYFSDEPIISKHQDRFGRAPYAARIAETIARRRDPSSIVIGLFGPWGDGKTSVLKMMEESLDQHGQVVTIRFNPWHFPSEDALLRGFFATLAEALGKEPAFKEKAAALLESYGGILSVISVALPGVEINPGEAAKQIGESLSKVSLDKLKDQIDALLGQSGKRLVILIDDIDRLDRQETHAIFKLVKLSASFKYTCYVLAFDDEVVAAALGERYGAGGQEAGRAFLEKIIQVPLHLPPADQMSLRDIAFEGVEHALNQAGIVLDQRQIDVFSRHFVDGLEPKLETPRVAKLYTNALMFALPLVKGEVNIAEFMLVEGLRVLYPKLHAAIRDNADLFLKGEPREASRGLENSPSAVDRLLEIAMPGSASEERGQVRERLLKPLFPRISNMMYGGDWEERWARERRICSSRYFKRYFVYGVPEGDISDNHLTNLVDALVTADADSQRSLLSTYSKRVMPQLIQVLRNRADSLNEVSALAIAIAVARNGDLLPRERGALVIGSTMMYAGMLISQFIRRIPLSDRQSAAEAVLGEAHPLAMGMECVRWLTHSTDRPEERRVLPDGADDVLYHLFAVRIRDANEVEPLFMQAGRDAPNLYWYWQHGRNREEIEEGLRELFDKDPAKLDDFLDTYIGEGWELESGLPVRSDLRRENYNSIASIISPDYVFDNLRTRYGAELDDPQYYQDGEPARITAHQFASIHLRVVAEQLPQPADVDGSGSDPE</sequence>
<dbReference type="HOGENOM" id="CLU_021357_0_0_6"/>
<gene>
    <name evidence="2" type="ORF">PFLCHA0_c22530</name>
</gene>
<organism evidence="2 3">
    <name type="scientific">Pseudomonas protegens (strain DSM 19095 / LMG 27888 / CFBP 6595 / CHA0)</name>
    <dbReference type="NCBI Taxonomy" id="1124983"/>
    <lineage>
        <taxon>Bacteria</taxon>
        <taxon>Pseudomonadati</taxon>
        <taxon>Pseudomonadota</taxon>
        <taxon>Gammaproteobacteria</taxon>
        <taxon>Pseudomonadales</taxon>
        <taxon>Pseudomonadaceae</taxon>
        <taxon>Pseudomonas</taxon>
    </lineage>
</organism>
<name>A0A2C9EK52_PSEPH</name>
<dbReference type="Proteomes" id="UP000013940">
    <property type="component" value="Chromosome"/>
</dbReference>
<dbReference type="EMBL" id="CP003190">
    <property type="protein sequence ID" value="AGL84024.1"/>
    <property type="molecule type" value="Genomic_DNA"/>
</dbReference>
<dbReference type="KEGG" id="pprc:PFLCHA0_c22530"/>
<dbReference type="InterPro" id="IPR011646">
    <property type="entry name" value="KAP_P-loop"/>
</dbReference>
<dbReference type="InterPro" id="IPR052754">
    <property type="entry name" value="NTPase_KAP_P-loop"/>
</dbReference>
<accession>A0A2C9EK52</accession>